<comment type="similarity">
    <text evidence="7">Belongs to the TRAP transporter large permease family.</text>
</comment>
<keyword evidence="7" id="KW-0813">Transport</keyword>
<dbReference type="PANTHER" id="PTHR33362">
    <property type="entry name" value="SIALIC ACID TRAP TRANSPORTER PERMEASE PROTEIN SIAT-RELATED"/>
    <property type="match status" value="1"/>
</dbReference>
<dbReference type="InterPro" id="IPR010656">
    <property type="entry name" value="DctM"/>
</dbReference>
<feature type="transmembrane region" description="Helical" evidence="7">
    <location>
        <begin position="241"/>
        <end position="256"/>
    </location>
</feature>
<feature type="transmembrane region" description="Helical" evidence="7">
    <location>
        <begin position="213"/>
        <end position="235"/>
    </location>
</feature>
<keyword evidence="4 7" id="KW-0812">Transmembrane</keyword>
<dbReference type="PANTHER" id="PTHR33362:SF2">
    <property type="entry name" value="TRAP TRANSPORTER LARGE PERMEASE PROTEIN"/>
    <property type="match status" value="1"/>
</dbReference>
<accession>A0ABX0WRA9</accession>
<evidence type="ECO:0000256" key="6">
    <source>
        <dbReference type="ARBA" id="ARBA00023136"/>
    </source>
</evidence>
<keyword evidence="3 7" id="KW-0997">Cell inner membrane</keyword>
<comment type="subunit">
    <text evidence="7">The complex comprises the extracytoplasmic solute receptor protein and the two transmembrane proteins.</text>
</comment>
<comment type="caution">
    <text evidence="9">The sequence shown here is derived from an EMBL/GenBank/DDBJ whole genome shotgun (WGS) entry which is preliminary data.</text>
</comment>
<feature type="transmembrane region" description="Helical" evidence="7">
    <location>
        <begin position="313"/>
        <end position="343"/>
    </location>
</feature>
<dbReference type="RefSeq" id="WP_167661364.1">
    <property type="nucleotide sequence ID" value="NZ_BMCQ01000006.1"/>
</dbReference>
<comment type="caution">
    <text evidence="7">Lacks conserved residue(s) required for the propagation of feature annotation.</text>
</comment>
<dbReference type="EMBL" id="JAATIZ010000003">
    <property type="protein sequence ID" value="NJB65301.1"/>
    <property type="molecule type" value="Genomic_DNA"/>
</dbReference>
<name>A0ABX0WRA9_9BURK</name>
<organism evidence="9 10">
    <name type="scientific">Paenalcaligenes hominis</name>
    <dbReference type="NCBI Taxonomy" id="643674"/>
    <lineage>
        <taxon>Bacteria</taxon>
        <taxon>Pseudomonadati</taxon>
        <taxon>Pseudomonadota</taxon>
        <taxon>Betaproteobacteria</taxon>
        <taxon>Burkholderiales</taxon>
        <taxon>Alcaligenaceae</taxon>
        <taxon>Paenalcaligenes</taxon>
    </lineage>
</organism>
<keyword evidence="10" id="KW-1185">Reference proteome</keyword>
<keyword evidence="6 7" id="KW-0472">Membrane</keyword>
<comment type="function">
    <text evidence="7">Part of the tripartite ATP-independent periplasmic (TRAP) transport system.</text>
</comment>
<evidence type="ECO:0000256" key="5">
    <source>
        <dbReference type="ARBA" id="ARBA00022989"/>
    </source>
</evidence>
<evidence type="ECO:0000313" key="9">
    <source>
        <dbReference type="EMBL" id="NJB65301.1"/>
    </source>
</evidence>
<feature type="transmembrane region" description="Helical" evidence="7">
    <location>
        <begin position="7"/>
        <end position="31"/>
    </location>
</feature>
<feature type="transmembrane region" description="Helical" evidence="7">
    <location>
        <begin position="165"/>
        <end position="192"/>
    </location>
</feature>
<feature type="transmembrane region" description="Helical" evidence="7">
    <location>
        <begin position="133"/>
        <end position="159"/>
    </location>
</feature>
<evidence type="ECO:0000256" key="4">
    <source>
        <dbReference type="ARBA" id="ARBA00022692"/>
    </source>
</evidence>
<evidence type="ECO:0000259" key="8">
    <source>
        <dbReference type="Pfam" id="PF06808"/>
    </source>
</evidence>
<proteinExistence type="inferred from homology"/>
<dbReference type="Proteomes" id="UP000783934">
    <property type="component" value="Unassembled WGS sequence"/>
</dbReference>
<evidence type="ECO:0000256" key="2">
    <source>
        <dbReference type="ARBA" id="ARBA00022475"/>
    </source>
</evidence>
<feature type="transmembrane region" description="Helical" evidence="7">
    <location>
        <begin position="395"/>
        <end position="413"/>
    </location>
</feature>
<dbReference type="NCBIfam" id="TIGR00786">
    <property type="entry name" value="dctM"/>
    <property type="match status" value="1"/>
</dbReference>
<reference evidence="9 10" key="1">
    <citation type="submission" date="2020-03" db="EMBL/GenBank/DDBJ databases">
        <title>Genomic Encyclopedia of Type Strains, Phase IV (KMG-IV): sequencing the most valuable type-strain genomes for metagenomic binning, comparative biology and taxonomic classification.</title>
        <authorList>
            <person name="Goeker M."/>
        </authorList>
    </citation>
    <scope>NUCLEOTIDE SEQUENCE [LARGE SCALE GENOMIC DNA]</scope>
    <source>
        <strain evidence="9 10">DSM 26613</strain>
    </source>
</reference>
<evidence type="ECO:0000256" key="7">
    <source>
        <dbReference type="RuleBase" id="RU369079"/>
    </source>
</evidence>
<dbReference type="InterPro" id="IPR004681">
    <property type="entry name" value="TRAP_DctM"/>
</dbReference>
<feature type="transmembrane region" description="Helical" evidence="7">
    <location>
        <begin position="43"/>
        <end position="64"/>
    </location>
</feature>
<keyword evidence="2" id="KW-1003">Cell membrane</keyword>
<feature type="transmembrane region" description="Helical" evidence="7">
    <location>
        <begin position="268"/>
        <end position="293"/>
    </location>
</feature>
<dbReference type="PIRSF" id="PIRSF006066">
    <property type="entry name" value="HI0050"/>
    <property type="match status" value="1"/>
</dbReference>
<dbReference type="Pfam" id="PF06808">
    <property type="entry name" value="DctM"/>
    <property type="match status" value="1"/>
</dbReference>
<comment type="subcellular location">
    <subcellularLocation>
        <location evidence="1 7">Cell inner membrane</location>
        <topology evidence="1 7">Multi-pass membrane protein</topology>
    </subcellularLocation>
</comment>
<feature type="transmembrane region" description="Helical" evidence="7">
    <location>
        <begin position="355"/>
        <end position="375"/>
    </location>
</feature>
<evidence type="ECO:0000256" key="1">
    <source>
        <dbReference type="ARBA" id="ARBA00004429"/>
    </source>
</evidence>
<evidence type="ECO:0000313" key="10">
    <source>
        <dbReference type="Proteomes" id="UP000783934"/>
    </source>
</evidence>
<keyword evidence="5 7" id="KW-1133">Transmembrane helix</keyword>
<evidence type="ECO:0000256" key="3">
    <source>
        <dbReference type="ARBA" id="ARBA00022519"/>
    </source>
</evidence>
<protein>
    <recommendedName>
        <fullName evidence="7">TRAP transporter large permease protein</fullName>
    </recommendedName>
</protein>
<gene>
    <name evidence="9" type="ORF">GGR41_001550</name>
</gene>
<feature type="domain" description="TRAP C4-dicarboxylate transport system permease DctM subunit" evidence="8">
    <location>
        <begin position="5"/>
        <end position="416"/>
    </location>
</feature>
<sequence length="426" mass="44981">MITVALFFILLLTGFPIFGAILAAGIIFMISSDLAILIDAIPLQLYGALEINSLLAIPLFLLVGEVMNKGGLTQRLIAVAELLVGRLRGGMAYANLLTNAMAASILGSAIAQIGVMSRIMVPAMEKRGYDKSFSAAVTVSGGLLGPIFPPSMLMIIYGVVAVQPIAPLFIAGILPGIAIFLALCFVVFIYTLKSDKVPTTKPSSEHRQAVIKTLLDGILPALIPVVVVVGISAGVMTPTEAGAVASLIAFLLCFIYREIKIRDLYEIFLSVCVLTATISILISVATFLSWVLAFEGIPDRLVAAITAITESPFVFMLLVIGLMIFLGLFLESISVLIVLVPILMPVVTQLGIDPIQFGVICAVATTIGVITPPVGPGLFVVMGQTNVKMASLVRSVFPFLLAVCAVLVLTAAVPELSTWLPAKVVK</sequence>